<feature type="domain" description="Ig-like" evidence="1">
    <location>
        <begin position="116"/>
        <end position="178"/>
    </location>
</feature>
<evidence type="ECO:0000313" key="3">
    <source>
        <dbReference type="Proteomes" id="UP000694397"/>
    </source>
</evidence>
<name>A0A8C9TV40_SCLFO</name>
<evidence type="ECO:0000313" key="2">
    <source>
        <dbReference type="Ensembl" id="ENSSFOP00015057268.1"/>
    </source>
</evidence>
<protein>
    <submittedName>
        <fullName evidence="2">SLAM family member 5-like</fullName>
    </submittedName>
</protein>
<reference evidence="2 3" key="1">
    <citation type="submission" date="2019-04" db="EMBL/GenBank/DDBJ databases">
        <authorList>
            <consortium name="Wellcome Sanger Institute Data Sharing"/>
        </authorList>
    </citation>
    <scope>NUCLEOTIDE SEQUENCE [LARGE SCALE GENOMIC DNA]</scope>
</reference>
<dbReference type="PANTHER" id="PTHR21063">
    <property type="entry name" value="LFA-3"/>
    <property type="match status" value="1"/>
</dbReference>
<evidence type="ECO:0000259" key="1">
    <source>
        <dbReference type="PROSITE" id="PS50835"/>
    </source>
</evidence>
<accession>A0A8C9TV40</accession>
<dbReference type="PANTHER" id="PTHR21063:SF4">
    <property type="entry name" value="CD48 ANTIGEN-RELATED"/>
    <property type="match status" value="1"/>
</dbReference>
<dbReference type="SUPFAM" id="SSF48726">
    <property type="entry name" value="Immunoglobulin"/>
    <property type="match status" value="1"/>
</dbReference>
<gene>
    <name evidence="2" type="primary">LOC108929989</name>
</gene>
<dbReference type="InterPro" id="IPR007110">
    <property type="entry name" value="Ig-like_dom"/>
</dbReference>
<dbReference type="Gene3D" id="2.60.40.10">
    <property type="entry name" value="Immunoglobulins"/>
    <property type="match status" value="2"/>
</dbReference>
<keyword evidence="3" id="KW-1185">Reference proteome</keyword>
<dbReference type="AlphaFoldDB" id="A0A8C9TV40"/>
<dbReference type="InterPro" id="IPR013783">
    <property type="entry name" value="Ig-like_fold"/>
</dbReference>
<sequence length="191" mass="21756">MSTAATCVHEGATVQHLLTRGFLLHGELGAVAVIIEGIDYILLTDTFKDRLQWDKQTGLFTITELKLQDDGEYKVDNSDGQRIQITFQLTVYSRFSFSLQYLLCVLSLSLDTQNCSVLCSVENDRDVTLSWTREKEILNKTSSPHLKTTLSLRLDIERHPETYYCEAKNPVSSELYFTPLNSPVMRKENIV</sequence>
<dbReference type="Proteomes" id="UP000694397">
    <property type="component" value="Chromosome 16"/>
</dbReference>
<reference evidence="2" key="3">
    <citation type="submission" date="2025-09" db="UniProtKB">
        <authorList>
            <consortium name="Ensembl"/>
        </authorList>
    </citation>
    <scope>IDENTIFICATION</scope>
</reference>
<proteinExistence type="predicted"/>
<dbReference type="Ensembl" id="ENSSFOT00015060368.1">
    <property type="protein sequence ID" value="ENSSFOP00015057268.1"/>
    <property type="gene ID" value="ENSSFOG00015032046.1"/>
</dbReference>
<reference evidence="2" key="2">
    <citation type="submission" date="2025-08" db="UniProtKB">
        <authorList>
            <consortium name="Ensembl"/>
        </authorList>
    </citation>
    <scope>IDENTIFICATION</scope>
</reference>
<organism evidence="2 3">
    <name type="scientific">Scleropages formosus</name>
    <name type="common">Asian bonytongue</name>
    <name type="synonym">Osteoglossum formosum</name>
    <dbReference type="NCBI Taxonomy" id="113540"/>
    <lineage>
        <taxon>Eukaryota</taxon>
        <taxon>Metazoa</taxon>
        <taxon>Chordata</taxon>
        <taxon>Craniata</taxon>
        <taxon>Vertebrata</taxon>
        <taxon>Euteleostomi</taxon>
        <taxon>Actinopterygii</taxon>
        <taxon>Neopterygii</taxon>
        <taxon>Teleostei</taxon>
        <taxon>Osteoglossocephala</taxon>
        <taxon>Osteoglossomorpha</taxon>
        <taxon>Osteoglossiformes</taxon>
        <taxon>Osteoglossidae</taxon>
        <taxon>Scleropages</taxon>
    </lineage>
</organism>
<dbReference type="GeneTree" id="ENSGT01030000234540"/>
<dbReference type="PROSITE" id="PS50835">
    <property type="entry name" value="IG_LIKE"/>
    <property type="match status" value="1"/>
</dbReference>
<dbReference type="InterPro" id="IPR036179">
    <property type="entry name" value="Ig-like_dom_sf"/>
</dbReference>